<evidence type="ECO:0000256" key="5">
    <source>
        <dbReference type="PROSITE-ProRule" id="PRU01091"/>
    </source>
</evidence>
<evidence type="ECO:0000313" key="9">
    <source>
        <dbReference type="Proteomes" id="UP000622552"/>
    </source>
</evidence>
<dbReference type="SUPFAM" id="SSF48452">
    <property type="entry name" value="TPR-like"/>
    <property type="match status" value="3"/>
</dbReference>
<dbReference type="SUPFAM" id="SSF46894">
    <property type="entry name" value="C-terminal effector domain of the bipartite response regulators"/>
    <property type="match status" value="1"/>
</dbReference>
<dbReference type="InterPro" id="IPR027417">
    <property type="entry name" value="P-loop_NTPase"/>
</dbReference>
<keyword evidence="4" id="KW-0804">Transcription</keyword>
<dbReference type="GO" id="GO:0000160">
    <property type="term" value="P:phosphorelay signal transduction system"/>
    <property type="evidence" value="ECO:0007669"/>
    <property type="project" value="InterPro"/>
</dbReference>
<comment type="similarity">
    <text evidence="1">Belongs to the AfsR/DnrI/RedD regulatory family.</text>
</comment>
<organism evidence="8 9">
    <name type="scientific">Longispora fulva</name>
    <dbReference type="NCBI Taxonomy" id="619741"/>
    <lineage>
        <taxon>Bacteria</taxon>
        <taxon>Bacillati</taxon>
        <taxon>Actinomycetota</taxon>
        <taxon>Actinomycetes</taxon>
        <taxon>Micromonosporales</taxon>
        <taxon>Micromonosporaceae</taxon>
        <taxon>Longispora</taxon>
    </lineage>
</organism>
<evidence type="ECO:0000256" key="2">
    <source>
        <dbReference type="ARBA" id="ARBA00023015"/>
    </source>
</evidence>
<keyword evidence="2" id="KW-0805">Transcription regulation</keyword>
<proteinExistence type="inferred from homology"/>
<dbReference type="CDD" id="cd00383">
    <property type="entry name" value="trans_reg_C"/>
    <property type="match status" value="1"/>
</dbReference>
<comment type="caution">
    <text evidence="8">The sequence shown here is derived from an EMBL/GenBank/DDBJ whole genome shotgun (WGS) entry which is preliminary data.</text>
</comment>
<dbReference type="InterPro" id="IPR001867">
    <property type="entry name" value="OmpR/PhoB-type_DNA-bd"/>
</dbReference>
<dbReference type="AlphaFoldDB" id="A0A8J7KXF6"/>
<dbReference type="Proteomes" id="UP000622552">
    <property type="component" value="Unassembled WGS sequence"/>
</dbReference>
<dbReference type="CDD" id="cd15831">
    <property type="entry name" value="BTAD"/>
    <property type="match status" value="1"/>
</dbReference>
<dbReference type="InterPro" id="IPR051677">
    <property type="entry name" value="AfsR-DnrI-RedD_regulator"/>
</dbReference>
<dbReference type="SMART" id="SM00862">
    <property type="entry name" value="Trans_reg_C"/>
    <property type="match status" value="1"/>
</dbReference>
<dbReference type="GO" id="GO:0003677">
    <property type="term" value="F:DNA binding"/>
    <property type="evidence" value="ECO:0007669"/>
    <property type="project" value="UniProtKB-UniRule"/>
</dbReference>
<dbReference type="PANTHER" id="PTHR35807:SF1">
    <property type="entry name" value="TRANSCRIPTIONAL REGULATOR REDD"/>
    <property type="match status" value="1"/>
</dbReference>
<dbReference type="SMART" id="SM00028">
    <property type="entry name" value="TPR"/>
    <property type="match status" value="6"/>
</dbReference>
<accession>A0A8J7KXF6</accession>
<dbReference type="SUPFAM" id="SSF46785">
    <property type="entry name" value="Winged helix' DNA-binding domain"/>
    <property type="match status" value="1"/>
</dbReference>
<dbReference type="InterPro" id="IPR036390">
    <property type="entry name" value="WH_DNA-bd_sf"/>
</dbReference>
<evidence type="ECO:0000256" key="6">
    <source>
        <dbReference type="SAM" id="MobiDB-lite"/>
    </source>
</evidence>
<dbReference type="Gene3D" id="3.40.50.300">
    <property type="entry name" value="P-loop containing nucleotide triphosphate hydrolases"/>
    <property type="match status" value="1"/>
</dbReference>
<feature type="DNA-binding region" description="OmpR/PhoB-type" evidence="5">
    <location>
        <begin position="1"/>
        <end position="95"/>
    </location>
</feature>
<feature type="domain" description="OmpR/PhoB-type" evidence="7">
    <location>
        <begin position="1"/>
        <end position="95"/>
    </location>
</feature>
<dbReference type="InterPro" id="IPR036388">
    <property type="entry name" value="WH-like_DNA-bd_sf"/>
</dbReference>
<dbReference type="PANTHER" id="PTHR35807">
    <property type="entry name" value="TRANSCRIPTIONAL REGULATOR REDD-RELATED"/>
    <property type="match status" value="1"/>
</dbReference>
<dbReference type="PRINTS" id="PR00364">
    <property type="entry name" value="DISEASERSIST"/>
</dbReference>
<dbReference type="InterPro" id="IPR011990">
    <property type="entry name" value="TPR-like_helical_dom_sf"/>
</dbReference>
<sequence>MDVRFGILGPVEVSVAGQVLPTMAPRHRAVLSYLVLHAGEVVSTDRLIDAIWGNDPPETCRGQIQVSISAIRKRLSAAGATDVVRTRSAGYVIPRQHQIDAALFADRASDATGPDQLREALALWRGPALADVRAGYVDAARVRWDELRLAAFERLAELELERGRHAEMVDELSRLLDAHPLRERLIELRMLALYRAGQRQAALSAFAGARRRLIEETGLDPRPELVALHDRMLAADPTLDRTGPARPVPAQLPATGSDFTGRADELRALDLLLPEHGAGDPVVISAIDGRGGVGKTALAVHWAHRVRDLFPDGQLYVNLHGYSTVPAVRPVDVLARFLRALGTAPDQIPAGLEEASALYRSLLADARVLVLLDNAHHADQVRPLLPGGAGSLALVTSRDRLTSLTALDGARRLALDVLSPAEGLALLGRIIGAHRVAAEPGPAAELVALCGHLPLAVRIAAAHLADQPDRALAAHNASLRHGDRLTGLEIPGEDRASIRAVFSWSYTALEPGAARLFRLLGLVPGPDFTVAAVAALAGLAAADAARLLDRLVAAHLVDELADGRYTLHDLVRIFAAERAHAEEPAAARDTATEHLHDWYVRIADHAGNRLYPQARRLPVPHPAGEADNPFPDNAAALAALDAELPNLIAATRRGPDRAVWRITDALRGYIWLRKSAADWVSVATTAVTAADRSGDTLARAAAQFALGVALAAASDPTTAHGHFARAARLSARCGWRDGQIAALSSCGATSVEAGQLGRGADHYREVLALEDPARLTGDLLANVGSLFNHLGRLDEAADLLRAGAVPDRPGDGPGALAACTIVLGITTYRRGRYDEAGDLFTDGLALAEKLGYASLEVTALTFLSQISADRGEWAAALRDAEKALALVRRGALRHQVSSVLAALGAVHHHLGDHDLALEHYAAAMDSATDVSSRLGQAGAHLGLAAVHTALGQGGRAVEHGRRALELTEPEGYRFLIAGAHTTLACAHLALGDRVAALAHATSALEIAEEVGHPLGAARAHLILSELDGGDHRAAAHAILRPLRIPDTVAV</sequence>
<feature type="region of interest" description="Disordered" evidence="6">
    <location>
        <begin position="238"/>
        <end position="259"/>
    </location>
</feature>
<dbReference type="PROSITE" id="PS51755">
    <property type="entry name" value="OMPR_PHOB"/>
    <property type="match status" value="1"/>
</dbReference>
<keyword evidence="9" id="KW-1185">Reference proteome</keyword>
<dbReference type="EMBL" id="JADOUF010000001">
    <property type="protein sequence ID" value="MBG6137762.1"/>
    <property type="molecule type" value="Genomic_DNA"/>
</dbReference>
<evidence type="ECO:0000313" key="8">
    <source>
        <dbReference type="EMBL" id="MBG6137762.1"/>
    </source>
</evidence>
<dbReference type="Gene3D" id="1.10.10.10">
    <property type="entry name" value="Winged helix-like DNA-binding domain superfamily/Winged helix DNA-binding domain"/>
    <property type="match status" value="1"/>
</dbReference>
<dbReference type="SUPFAM" id="SSF52540">
    <property type="entry name" value="P-loop containing nucleoside triphosphate hydrolases"/>
    <property type="match status" value="1"/>
</dbReference>
<name>A0A8J7KXF6_9ACTN</name>
<keyword evidence="3 5" id="KW-0238">DNA-binding</keyword>
<evidence type="ECO:0000259" key="7">
    <source>
        <dbReference type="PROSITE" id="PS51755"/>
    </source>
</evidence>
<dbReference type="InterPro" id="IPR016032">
    <property type="entry name" value="Sig_transdc_resp-reg_C-effctor"/>
</dbReference>
<dbReference type="Gene3D" id="1.25.40.10">
    <property type="entry name" value="Tetratricopeptide repeat domain"/>
    <property type="match status" value="3"/>
</dbReference>
<dbReference type="InterPro" id="IPR019734">
    <property type="entry name" value="TPR_rpt"/>
</dbReference>
<evidence type="ECO:0000256" key="4">
    <source>
        <dbReference type="ARBA" id="ARBA00023163"/>
    </source>
</evidence>
<evidence type="ECO:0000256" key="3">
    <source>
        <dbReference type="ARBA" id="ARBA00023125"/>
    </source>
</evidence>
<reference evidence="8" key="1">
    <citation type="submission" date="2020-11" db="EMBL/GenBank/DDBJ databases">
        <title>Sequencing the genomes of 1000 actinobacteria strains.</title>
        <authorList>
            <person name="Klenk H.-P."/>
        </authorList>
    </citation>
    <scope>NUCLEOTIDE SEQUENCE</scope>
    <source>
        <strain evidence="8">DSM 45356</strain>
    </source>
</reference>
<dbReference type="RefSeq" id="WP_197004587.1">
    <property type="nucleotide sequence ID" value="NZ_BONS01000024.1"/>
</dbReference>
<evidence type="ECO:0000256" key="1">
    <source>
        <dbReference type="ARBA" id="ARBA00005820"/>
    </source>
</evidence>
<gene>
    <name evidence="8" type="ORF">IW245_003956</name>
</gene>
<protein>
    <submittedName>
        <fullName evidence="8">DNA-binding SARP family transcriptional activator</fullName>
    </submittedName>
</protein>
<dbReference type="GO" id="GO:0006355">
    <property type="term" value="P:regulation of DNA-templated transcription"/>
    <property type="evidence" value="ECO:0007669"/>
    <property type="project" value="InterPro"/>
</dbReference>
<dbReference type="InterPro" id="IPR005158">
    <property type="entry name" value="BTAD"/>
</dbReference>
<dbReference type="SMART" id="SM01043">
    <property type="entry name" value="BTAD"/>
    <property type="match status" value="1"/>
</dbReference>
<dbReference type="Pfam" id="PF03704">
    <property type="entry name" value="BTAD"/>
    <property type="match status" value="1"/>
</dbReference>
<dbReference type="GO" id="GO:0043531">
    <property type="term" value="F:ADP binding"/>
    <property type="evidence" value="ECO:0007669"/>
    <property type="project" value="InterPro"/>
</dbReference>
<dbReference type="Pfam" id="PF00486">
    <property type="entry name" value="Trans_reg_C"/>
    <property type="match status" value="1"/>
</dbReference>